<evidence type="ECO:0000313" key="1">
    <source>
        <dbReference type="EMBL" id="PWG65602.1"/>
    </source>
</evidence>
<dbReference type="EMBL" id="QFFM01000012">
    <property type="protein sequence ID" value="PWG65602.1"/>
    <property type="molecule type" value="Genomic_DNA"/>
</dbReference>
<dbReference type="AlphaFoldDB" id="A0A2U2N923"/>
<name>A0A2U2N923_9BIFI</name>
<evidence type="ECO:0000313" key="2">
    <source>
        <dbReference type="Proteomes" id="UP000245876"/>
    </source>
</evidence>
<reference evidence="1 2" key="1">
    <citation type="journal article" date="2018" name="Int. J. Syst. Evol. Microbiol.">
        <title>Bifidobacterium callitrichidarum sp. nov. from the faeces of the emperor tamarin (Saguinus imperator).</title>
        <authorList>
            <person name="Modesto M."/>
            <person name="Michelini S."/>
            <person name="Sansosti M.C."/>
            <person name="De Filippo C."/>
            <person name="Cavalieri D."/>
            <person name="Qvirist L."/>
            <person name="Andlid T."/>
            <person name="Spiezio C."/>
            <person name="Sandri C."/>
            <person name="Pascarelli S."/>
            <person name="Sgorbati B."/>
            <person name="Mattarelli P."/>
        </authorList>
    </citation>
    <scope>NUCLEOTIDE SEQUENCE [LARGE SCALE GENOMIC DNA]</scope>
    <source>
        <strain evidence="1 2">TRI 5</strain>
    </source>
</reference>
<gene>
    <name evidence="1" type="ORF">DF196_06625</name>
</gene>
<dbReference type="RefSeq" id="WP_109057071.1">
    <property type="nucleotide sequence ID" value="NZ_QFFM01000012.1"/>
</dbReference>
<sequence length="149" mass="16411">MSEANWWDSMSFDRLVCQPVRVTISGRRLTGLLRAYGDLLTVDSIPVFEDADNGHVTLRPEVESVVRLSVNDYEGAVRSEAVVREHLVDARTRATRLAAELTSTIGGLECADADERARRTAAWHRIRTAFDDVDATIGGLLGENVNVAD</sequence>
<accession>A0A2U2N923</accession>
<keyword evidence="2" id="KW-1185">Reference proteome</keyword>
<organism evidence="1 2">
    <name type="scientific">Bifidobacterium callitrichidarum</name>
    <dbReference type="NCBI Taxonomy" id="2052941"/>
    <lineage>
        <taxon>Bacteria</taxon>
        <taxon>Bacillati</taxon>
        <taxon>Actinomycetota</taxon>
        <taxon>Actinomycetes</taxon>
        <taxon>Bifidobacteriales</taxon>
        <taxon>Bifidobacteriaceae</taxon>
        <taxon>Bifidobacterium</taxon>
    </lineage>
</organism>
<dbReference type="Proteomes" id="UP000245876">
    <property type="component" value="Unassembled WGS sequence"/>
</dbReference>
<protein>
    <submittedName>
        <fullName evidence="1">Uncharacterized protein</fullName>
    </submittedName>
</protein>
<proteinExistence type="predicted"/>
<comment type="caution">
    <text evidence="1">The sequence shown here is derived from an EMBL/GenBank/DDBJ whole genome shotgun (WGS) entry which is preliminary data.</text>
</comment>